<accession>F3UCZ5</accession>
<evidence type="ECO:0000313" key="1">
    <source>
        <dbReference type="EMBL" id="EGJ38033.1"/>
    </source>
</evidence>
<dbReference type="EMBL" id="AFFL01000004">
    <property type="protein sequence ID" value="EGJ38033.1"/>
    <property type="molecule type" value="Genomic_DNA"/>
</dbReference>
<protein>
    <submittedName>
        <fullName evidence="1">Uncharacterized protein</fullName>
    </submittedName>
</protein>
<dbReference type="HOGENOM" id="CLU_2977475_0_0_9"/>
<dbReference type="Proteomes" id="UP000004171">
    <property type="component" value="Unassembled WGS sequence"/>
</dbReference>
<reference evidence="1 2" key="1">
    <citation type="submission" date="2011-03" db="EMBL/GenBank/DDBJ databases">
        <authorList>
            <person name="Muzny D."/>
            <person name="Qin X."/>
            <person name="Deng J."/>
            <person name="Jiang H."/>
            <person name="Liu Y."/>
            <person name="Qu J."/>
            <person name="Song X.-Z."/>
            <person name="Zhang L."/>
            <person name="Thornton R."/>
            <person name="Coyle M."/>
            <person name="Francisco L."/>
            <person name="Jackson L."/>
            <person name="Javaid M."/>
            <person name="Korchina V."/>
            <person name="Kovar C."/>
            <person name="Mata R."/>
            <person name="Mathew T."/>
            <person name="Ngo R."/>
            <person name="Nguyen L."/>
            <person name="Nguyen N."/>
            <person name="Okwuonu G."/>
            <person name="Ongeri F."/>
            <person name="Pham C."/>
            <person name="Simmons D."/>
            <person name="Wilczek-Boney K."/>
            <person name="Hale W."/>
            <person name="Jakkamsetti A."/>
            <person name="Pham P."/>
            <person name="Ruth R."/>
            <person name="San Lucas F."/>
            <person name="Warren J."/>
            <person name="Zhang J."/>
            <person name="Zhao Z."/>
            <person name="Zhou C."/>
            <person name="Zhu D."/>
            <person name="Lee S."/>
            <person name="Bess C."/>
            <person name="Blankenburg K."/>
            <person name="Forbes L."/>
            <person name="Fu Q."/>
            <person name="Gubbala S."/>
            <person name="Hirani K."/>
            <person name="Jayaseelan J.C."/>
            <person name="Lara F."/>
            <person name="Munidasa M."/>
            <person name="Palculict T."/>
            <person name="Patil S."/>
            <person name="Pu L.-L."/>
            <person name="Saada N."/>
            <person name="Tang L."/>
            <person name="Weissenberger G."/>
            <person name="Zhu Y."/>
            <person name="Hemphill L."/>
            <person name="Shang Y."/>
            <person name="Youmans B."/>
            <person name="Ayvaz T."/>
            <person name="Ross M."/>
            <person name="Santibanez J."/>
            <person name="Aqrawi P."/>
            <person name="Gross S."/>
            <person name="Joshi V."/>
            <person name="Fowler G."/>
            <person name="Nazareth L."/>
            <person name="Reid J."/>
            <person name="Worley K."/>
            <person name="Petrosino J."/>
            <person name="Highlander S."/>
            <person name="Gibbs R."/>
        </authorList>
    </citation>
    <scope>NUCLEOTIDE SEQUENCE [LARGE SCALE GENOMIC DNA]</scope>
    <source>
        <strain evidence="1 2">SK1056</strain>
    </source>
</reference>
<name>F3UCZ5_STRSA</name>
<proteinExistence type="predicted"/>
<gene>
    <name evidence="1" type="ORF">HMPREF9393_1815</name>
</gene>
<dbReference type="AlphaFoldDB" id="F3UCZ5"/>
<comment type="caution">
    <text evidence="1">The sequence shown here is derived from an EMBL/GenBank/DDBJ whole genome shotgun (WGS) entry which is preliminary data.</text>
</comment>
<organism evidence="1 2">
    <name type="scientific">Streptococcus sanguinis SK1056</name>
    <dbReference type="NCBI Taxonomy" id="888820"/>
    <lineage>
        <taxon>Bacteria</taxon>
        <taxon>Bacillati</taxon>
        <taxon>Bacillota</taxon>
        <taxon>Bacilli</taxon>
        <taxon>Lactobacillales</taxon>
        <taxon>Streptococcaceae</taxon>
        <taxon>Streptococcus</taxon>
    </lineage>
</organism>
<evidence type="ECO:0000313" key="2">
    <source>
        <dbReference type="Proteomes" id="UP000004171"/>
    </source>
</evidence>
<sequence>MPISLGKWMVQHCKMQSLSGLKKLVKSIFQVWPSLRGWDSESKILDFLDFCLAPPFFK</sequence>